<dbReference type="HAMAP" id="MF_01148">
    <property type="entry name" value="Lnt"/>
    <property type="match status" value="1"/>
</dbReference>
<evidence type="ECO:0000256" key="1">
    <source>
        <dbReference type="ARBA" id="ARBA00004651"/>
    </source>
</evidence>
<evidence type="ECO:0000256" key="5">
    <source>
        <dbReference type="ARBA" id="ARBA00022692"/>
    </source>
</evidence>
<proteinExistence type="inferred from homology"/>
<dbReference type="PANTHER" id="PTHR38686:SF1">
    <property type="entry name" value="APOLIPOPROTEIN N-ACYLTRANSFERASE"/>
    <property type="match status" value="1"/>
</dbReference>
<evidence type="ECO:0000256" key="8">
    <source>
        <dbReference type="ARBA" id="ARBA00023315"/>
    </source>
</evidence>
<comment type="similarity">
    <text evidence="2 9">Belongs to the CN hydrolase family. Apolipoprotein N-acyltransferase subfamily.</text>
</comment>
<dbReference type="InterPro" id="IPR003010">
    <property type="entry name" value="C-N_Hydrolase"/>
</dbReference>
<dbReference type="Gene3D" id="3.60.110.10">
    <property type="entry name" value="Carbon-nitrogen hydrolase"/>
    <property type="match status" value="1"/>
</dbReference>
<keyword evidence="4 9" id="KW-0808">Transferase</keyword>
<dbReference type="EC" id="2.3.1.269" evidence="9"/>
<keyword evidence="5 9" id="KW-0812">Transmembrane</keyword>
<feature type="domain" description="CN hydrolase" evidence="10">
    <location>
        <begin position="269"/>
        <end position="523"/>
    </location>
</feature>
<keyword evidence="12" id="KW-1185">Reference proteome</keyword>
<dbReference type="PANTHER" id="PTHR38686">
    <property type="entry name" value="APOLIPOPROTEIN N-ACYLTRANSFERASE"/>
    <property type="match status" value="1"/>
</dbReference>
<organism evidence="11 12">
    <name type="scientific">Microvirga guangxiensis</name>
    <dbReference type="NCBI Taxonomy" id="549386"/>
    <lineage>
        <taxon>Bacteria</taxon>
        <taxon>Pseudomonadati</taxon>
        <taxon>Pseudomonadota</taxon>
        <taxon>Alphaproteobacteria</taxon>
        <taxon>Hyphomicrobiales</taxon>
        <taxon>Methylobacteriaceae</taxon>
        <taxon>Microvirga</taxon>
    </lineage>
</organism>
<comment type="caution">
    <text evidence="9">Lacks conserved residue(s) required for the propagation of feature annotation.</text>
</comment>
<dbReference type="Pfam" id="PF20154">
    <property type="entry name" value="LNT_N"/>
    <property type="match status" value="1"/>
</dbReference>
<keyword evidence="8 9" id="KW-0012">Acyltransferase</keyword>
<evidence type="ECO:0000256" key="4">
    <source>
        <dbReference type="ARBA" id="ARBA00022679"/>
    </source>
</evidence>
<evidence type="ECO:0000256" key="7">
    <source>
        <dbReference type="ARBA" id="ARBA00023136"/>
    </source>
</evidence>
<evidence type="ECO:0000256" key="6">
    <source>
        <dbReference type="ARBA" id="ARBA00022989"/>
    </source>
</evidence>
<gene>
    <name evidence="9" type="primary">lnt</name>
    <name evidence="11" type="ORF">SAMN02927923_01364</name>
</gene>
<reference evidence="11 12" key="1">
    <citation type="submission" date="2016-10" db="EMBL/GenBank/DDBJ databases">
        <authorList>
            <person name="de Groot N.N."/>
        </authorList>
    </citation>
    <scope>NUCLEOTIDE SEQUENCE [LARGE SCALE GENOMIC DNA]</scope>
    <source>
        <strain evidence="11 12">CGMCC 1.7666</strain>
    </source>
</reference>
<feature type="transmembrane region" description="Helical" evidence="9">
    <location>
        <begin position="42"/>
        <end position="75"/>
    </location>
</feature>
<dbReference type="STRING" id="549386.SAMN02927923_01364"/>
<keyword evidence="11" id="KW-0449">Lipoprotein</keyword>
<sequence length="562" mass="60642">MPAKQLRLADETCHIPKEGTGSRNMEPVLADRVILARGWRRWALSFTAGAIGALAMPPFGLLPALALSLVPAIWLIDGTGKAGPGRWAPFKSAALIGWFWGFGYFVAGLWWLGAAFLVEADQFAWALPLGVLGLPALLAFFTAFGFALARLLWLPDASRILALAFGLTVSEVLRGHLFTGFPWNNPGMALGQNIWLMQSASLIGLYGLCFLAVAIGASPALIFTGRTARARWLAPGIAAGLLAAMAAFGFWRVPADPMASVENVRLRIMQPNLPQDAKFNPRNRDAIMRRYLSLSASPGRDGRTHADATHIIWPESAFPFLLHRDPASLAQIGGLLEPGSVLITGAARMDEPLPGEEVGKFFNAIQVIDDRGTILGAYDKVHLVPFGEYVPKFLDALIRAAGLRQFIHIPGGFEPSERRKPLSIPGLPPVAATICYEAIFPGEILPEGPRPSLILNVTNDGWFGQTTGPYQHFAQARLRAVEEGLPLVRAANTGISGVVDPYGRVVDSLPLGVDGILDANLPVAIWQAKSSQTRSFSLTAMLVICLMTLIVRRKQKAASSQD</sequence>
<dbReference type="PROSITE" id="PS50263">
    <property type="entry name" value="CN_HYDROLASE"/>
    <property type="match status" value="1"/>
</dbReference>
<evidence type="ECO:0000256" key="2">
    <source>
        <dbReference type="ARBA" id="ARBA00010065"/>
    </source>
</evidence>
<name>A0A1G5G3M0_9HYPH</name>
<dbReference type="CDD" id="cd07571">
    <property type="entry name" value="ALP_N-acyl_transferase"/>
    <property type="match status" value="1"/>
</dbReference>
<evidence type="ECO:0000256" key="9">
    <source>
        <dbReference type="HAMAP-Rule" id="MF_01148"/>
    </source>
</evidence>
<evidence type="ECO:0000256" key="3">
    <source>
        <dbReference type="ARBA" id="ARBA00022475"/>
    </source>
</evidence>
<comment type="pathway">
    <text evidence="9">Protein modification; lipoprotein biosynthesis (N-acyl transfer).</text>
</comment>
<dbReference type="InterPro" id="IPR004563">
    <property type="entry name" value="Apolipo_AcylTrfase"/>
</dbReference>
<feature type="transmembrane region" description="Helical" evidence="9">
    <location>
        <begin position="203"/>
        <end position="225"/>
    </location>
</feature>
<evidence type="ECO:0000313" key="12">
    <source>
        <dbReference type="Proteomes" id="UP000199569"/>
    </source>
</evidence>
<dbReference type="InterPro" id="IPR045378">
    <property type="entry name" value="LNT_N"/>
</dbReference>
<comment type="function">
    <text evidence="9">Catalyzes the phospholipid dependent N-acylation of the N-terminal cysteine of apolipoprotein, the last step in lipoprotein maturation.</text>
</comment>
<feature type="transmembrane region" description="Helical" evidence="9">
    <location>
        <begin position="123"/>
        <end position="148"/>
    </location>
</feature>
<dbReference type="GO" id="GO:0016410">
    <property type="term" value="F:N-acyltransferase activity"/>
    <property type="evidence" value="ECO:0007669"/>
    <property type="project" value="UniProtKB-UniRule"/>
</dbReference>
<feature type="transmembrane region" description="Helical" evidence="9">
    <location>
        <begin position="232"/>
        <end position="251"/>
    </location>
</feature>
<dbReference type="Pfam" id="PF00795">
    <property type="entry name" value="CN_hydrolase"/>
    <property type="match status" value="1"/>
</dbReference>
<comment type="subcellular location">
    <subcellularLocation>
        <location evidence="1 9">Cell membrane</location>
        <topology evidence="1 9">Multi-pass membrane protein</topology>
    </subcellularLocation>
</comment>
<dbReference type="SUPFAM" id="SSF56317">
    <property type="entry name" value="Carbon-nitrogen hydrolase"/>
    <property type="match status" value="1"/>
</dbReference>
<dbReference type="InterPro" id="IPR036526">
    <property type="entry name" value="C-N_Hydrolase_sf"/>
</dbReference>
<dbReference type="EMBL" id="FMVJ01000004">
    <property type="protein sequence ID" value="SCY45981.1"/>
    <property type="molecule type" value="Genomic_DNA"/>
</dbReference>
<dbReference type="Proteomes" id="UP000199569">
    <property type="component" value="Unassembled WGS sequence"/>
</dbReference>
<keyword evidence="6 9" id="KW-1133">Transmembrane helix</keyword>
<evidence type="ECO:0000313" key="11">
    <source>
        <dbReference type="EMBL" id="SCY45981.1"/>
    </source>
</evidence>
<keyword evidence="7 9" id="KW-0472">Membrane</keyword>
<evidence type="ECO:0000259" key="10">
    <source>
        <dbReference type="PROSITE" id="PS50263"/>
    </source>
</evidence>
<feature type="transmembrane region" description="Helical" evidence="9">
    <location>
        <begin position="95"/>
        <end position="117"/>
    </location>
</feature>
<keyword evidence="3 9" id="KW-1003">Cell membrane</keyword>
<dbReference type="NCBIfam" id="TIGR00546">
    <property type="entry name" value="lnt"/>
    <property type="match status" value="1"/>
</dbReference>
<accession>A0A1G5G3M0</accession>
<dbReference type="AlphaFoldDB" id="A0A1G5G3M0"/>
<dbReference type="UniPathway" id="UPA00666"/>
<dbReference type="GO" id="GO:0005886">
    <property type="term" value="C:plasma membrane"/>
    <property type="evidence" value="ECO:0007669"/>
    <property type="project" value="UniProtKB-SubCell"/>
</dbReference>
<dbReference type="GO" id="GO:0042158">
    <property type="term" value="P:lipoprotein biosynthetic process"/>
    <property type="evidence" value="ECO:0007669"/>
    <property type="project" value="UniProtKB-UniRule"/>
</dbReference>
<comment type="catalytic activity">
    <reaction evidence="9">
        <text>N-terminal S-1,2-diacyl-sn-glyceryl-L-cysteinyl-[lipoprotein] + a glycerophospholipid = N-acyl-S-1,2-diacyl-sn-glyceryl-L-cysteinyl-[lipoprotein] + a 2-acyl-sn-glycero-3-phospholipid + H(+)</text>
        <dbReference type="Rhea" id="RHEA:48228"/>
        <dbReference type="Rhea" id="RHEA-COMP:14681"/>
        <dbReference type="Rhea" id="RHEA-COMP:14684"/>
        <dbReference type="ChEBI" id="CHEBI:15378"/>
        <dbReference type="ChEBI" id="CHEBI:136912"/>
        <dbReference type="ChEBI" id="CHEBI:140656"/>
        <dbReference type="ChEBI" id="CHEBI:140657"/>
        <dbReference type="ChEBI" id="CHEBI:140660"/>
        <dbReference type="EC" id="2.3.1.269"/>
    </reaction>
</comment>
<protein>
    <recommendedName>
        <fullName evidence="9">Apolipoprotein N-acyltransferase</fullName>
        <shortName evidence="9">ALP N-acyltransferase</shortName>
        <ecNumber evidence="9">2.3.1.269</ecNumber>
    </recommendedName>
</protein>